<name>A0A8K0R902_9PLEO</name>
<evidence type="ECO:0000313" key="2">
    <source>
        <dbReference type="Proteomes" id="UP000813461"/>
    </source>
</evidence>
<sequence length="151" mass="16589">MSSIITEKYGPSSYFRKFVKGKTCTMDCETLITNSTIMAREKSFAADNESPEESTAGAALSQRYLDVATGTQAMWVEADNEGLKVASQKRADAVSNREKVRLGRRVAHYRELASRHPECSVDVNTINDVAEARAALVVPLYGLPQEARADV</sequence>
<dbReference type="Proteomes" id="UP000813461">
    <property type="component" value="Unassembled WGS sequence"/>
</dbReference>
<proteinExistence type="predicted"/>
<evidence type="ECO:0000313" key="1">
    <source>
        <dbReference type="EMBL" id="KAH7088229.1"/>
    </source>
</evidence>
<keyword evidence="2" id="KW-1185">Reference proteome</keyword>
<comment type="caution">
    <text evidence="1">The sequence shown here is derived from an EMBL/GenBank/DDBJ whole genome shotgun (WGS) entry which is preliminary data.</text>
</comment>
<dbReference type="EMBL" id="JAGMVJ010000008">
    <property type="protein sequence ID" value="KAH7088229.1"/>
    <property type="molecule type" value="Genomic_DNA"/>
</dbReference>
<protein>
    <submittedName>
        <fullName evidence="1">Uncharacterized protein</fullName>
    </submittedName>
</protein>
<gene>
    <name evidence="1" type="ORF">FB567DRAFT_591637</name>
</gene>
<organism evidence="1 2">
    <name type="scientific">Paraphoma chrysanthemicola</name>
    <dbReference type="NCBI Taxonomy" id="798071"/>
    <lineage>
        <taxon>Eukaryota</taxon>
        <taxon>Fungi</taxon>
        <taxon>Dikarya</taxon>
        <taxon>Ascomycota</taxon>
        <taxon>Pezizomycotina</taxon>
        <taxon>Dothideomycetes</taxon>
        <taxon>Pleosporomycetidae</taxon>
        <taxon>Pleosporales</taxon>
        <taxon>Pleosporineae</taxon>
        <taxon>Phaeosphaeriaceae</taxon>
        <taxon>Paraphoma</taxon>
    </lineage>
</organism>
<dbReference type="AlphaFoldDB" id="A0A8K0R902"/>
<reference evidence="1" key="1">
    <citation type="journal article" date="2021" name="Nat. Commun.">
        <title>Genetic determinants of endophytism in the Arabidopsis root mycobiome.</title>
        <authorList>
            <person name="Mesny F."/>
            <person name="Miyauchi S."/>
            <person name="Thiergart T."/>
            <person name="Pickel B."/>
            <person name="Atanasova L."/>
            <person name="Karlsson M."/>
            <person name="Huettel B."/>
            <person name="Barry K.W."/>
            <person name="Haridas S."/>
            <person name="Chen C."/>
            <person name="Bauer D."/>
            <person name="Andreopoulos W."/>
            <person name="Pangilinan J."/>
            <person name="LaButti K."/>
            <person name="Riley R."/>
            <person name="Lipzen A."/>
            <person name="Clum A."/>
            <person name="Drula E."/>
            <person name="Henrissat B."/>
            <person name="Kohler A."/>
            <person name="Grigoriev I.V."/>
            <person name="Martin F.M."/>
            <person name="Hacquard S."/>
        </authorList>
    </citation>
    <scope>NUCLEOTIDE SEQUENCE</scope>
    <source>
        <strain evidence="1">MPI-SDFR-AT-0120</strain>
    </source>
</reference>
<accession>A0A8K0R902</accession>